<evidence type="ECO:0000256" key="1">
    <source>
        <dbReference type="ARBA" id="ARBA00023054"/>
    </source>
</evidence>
<sequence length="216" mass="23879">MPPVAALPAIPPPARRGRPRKMESERDEGNRRQALMAEAARLFRAKGFDGTSTRDIAAAAGMQSGSPFYFFQSKQALLHAVMQEGMARAEASQAAALKALGARAPAQERLRTLARHHFEVLLGPGSDFIPVMLFEWRSLDAAQQQEVRALKDAYEAAWMPVLRALHRAGRLKARPEVARLFIFGALNWSVQWFSDRGQLSLDELTAQALLLFTGQA</sequence>
<dbReference type="Pfam" id="PF17932">
    <property type="entry name" value="TetR_C_24"/>
    <property type="match status" value="1"/>
</dbReference>
<evidence type="ECO:0000259" key="5">
    <source>
        <dbReference type="PROSITE" id="PS50977"/>
    </source>
</evidence>
<proteinExistence type="predicted"/>
<dbReference type="AlphaFoldDB" id="A0A975CHN3"/>
<evidence type="ECO:0000313" key="6">
    <source>
        <dbReference type="EMBL" id="QTD45097.1"/>
    </source>
</evidence>
<dbReference type="GO" id="GO:0003700">
    <property type="term" value="F:DNA-binding transcription factor activity"/>
    <property type="evidence" value="ECO:0007669"/>
    <property type="project" value="TreeGrafter"/>
</dbReference>
<reference evidence="6" key="1">
    <citation type="submission" date="2021-03" db="EMBL/GenBank/DDBJ databases">
        <title>Ottowia sp. 27C isolated from the cloaca of a Giant Asian pond turtle (Heosemys grandis).</title>
        <authorList>
            <person name="Spergser J."/>
            <person name="Busse H.-J."/>
        </authorList>
    </citation>
    <scope>NUCLEOTIDE SEQUENCE</scope>
    <source>
        <strain evidence="6">27C</strain>
    </source>
</reference>
<dbReference type="InterPro" id="IPR001647">
    <property type="entry name" value="HTH_TetR"/>
</dbReference>
<feature type="region of interest" description="Disordered" evidence="4">
    <location>
        <begin position="1"/>
        <end position="31"/>
    </location>
</feature>
<dbReference type="PANTHER" id="PTHR30055">
    <property type="entry name" value="HTH-TYPE TRANSCRIPTIONAL REGULATOR RUTR"/>
    <property type="match status" value="1"/>
</dbReference>
<keyword evidence="7" id="KW-1185">Reference proteome</keyword>
<dbReference type="PRINTS" id="PR00455">
    <property type="entry name" value="HTHTETR"/>
</dbReference>
<keyword evidence="1" id="KW-0175">Coiled coil</keyword>
<feature type="compositionally biased region" description="Basic and acidic residues" evidence="4">
    <location>
        <begin position="20"/>
        <end position="31"/>
    </location>
</feature>
<dbReference type="InterPro" id="IPR036271">
    <property type="entry name" value="Tet_transcr_reg_TetR-rel_C_sf"/>
</dbReference>
<dbReference type="SUPFAM" id="SSF46689">
    <property type="entry name" value="Homeodomain-like"/>
    <property type="match status" value="1"/>
</dbReference>
<dbReference type="RefSeq" id="WP_208008849.1">
    <property type="nucleotide sequence ID" value="NZ_CP071796.1"/>
</dbReference>
<dbReference type="InterPro" id="IPR041490">
    <property type="entry name" value="KstR2_TetR_C"/>
</dbReference>
<dbReference type="EMBL" id="CP071796">
    <property type="protein sequence ID" value="QTD45097.1"/>
    <property type="molecule type" value="Genomic_DNA"/>
</dbReference>
<feature type="domain" description="HTH tetR-type" evidence="5">
    <location>
        <begin position="29"/>
        <end position="89"/>
    </location>
</feature>
<dbReference type="KEGG" id="otd:J1M35_19060"/>
<gene>
    <name evidence="6" type="ORF">J1M35_19060</name>
</gene>
<evidence type="ECO:0000313" key="7">
    <source>
        <dbReference type="Proteomes" id="UP000663903"/>
    </source>
</evidence>
<dbReference type="InterPro" id="IPR009057">
    <property type="entry name" value="Homeodomain-like_sf"/>
</dbReference>
<dbReference type="InterPro" id="IPR050109">
    <property type="entry name" value="HTH-type_TetR-like_transc_reg"/>
</dbReference>
<accession>A0A975CHN3</accession>
<dbReference type="SUPFAM" id="SSF48498">
    <property type="entry name" value="Tetracyclin repressor-like, C-terminal domain"/>
    <property type="match status" value="1"/>
</dbReference>
<evidence type="ECO:0000256" key="2">
    <source>
        <dbReference type="ARBA" id="ARBA00023125"/>
    </source>
</evidence>
<dbReference type="Pfam" id="PF00440">
    <property type="entry name" value="TetR_N"/>
    <property type="match status" value="1"/>
</dbReference>
<dbReference type="Gene3D" id="1.10.357.10">
    <property type="entry name" value="Tetracycline Repressor, domain 2"/>
    <property type="match status" value="1"/>
</dbReference>
<evidence type="ECO:0000256" key="4">
    <source>
        <dbReference type="SAM" id="MobiDB-lite"/>
    </source>
</evidence>
<name>A0A975CHN3_9BURK</name>
<dbReference type="GO" id="GO:0000976">
    <property type="term" value="F:transcription cis-regulatory region binding"/>
    <property type="evidence" value="ECO:0007669"/>
    <property type="project" value="TreeGrafter"/>
</dbReference>
<keyword evidence="2 3" id="KW-0238">DNA-binding</keyword>
<dbReference type="PROSITE" id="PS50977">
    <property type="entry name" value="HTH_TETR_2"/>
    <property type="match status" value="1"/>
</dbReference>
<dbReference type="PANTHER" id="PTHR30055:SF183">
    <property type="entry name" value="NUCLEOID OCCLUSION FACTOR SLMA"/>
    <property type="match status" value="1"/>
</dbReference>
<organism evidence="6 7">
    <name type="scientific">Ottowia testudinis</name>
    <dbReference type="NCBI Taxonomy" id="2816950"/>
    <lineage>
        <taxon>Bacteria</taxon>
        <taxon>Pseudomonadati</taxon>
        <taxon>Pseudomonadota</taxon>
        <taxon>Betaproteobacteria</taxon>
        <taxon>Burkholderiales</taxon>
        <taxon>Comamonadaceae</taxon>
        <taxon>Ottowia</taxon>
    </lineage>
</organism>
<protein>
    <submittedName>
        <fullName evidence="6">TetR family transcriptional regulator</fullName>
    </submittedName>
</protein>
<feature type="DNA-binding region" description="H-T-H motif" evidence="3">
    <location>
        <begin position="52"/>
        <end position="71"/>
    </location>
</feature>
<dbReference type="Proteomes" id="UP000663903">
    <property type="component" value="Chromosome"/>
</dbReference>
<feature type="compositionally biased region" description="Pro residues" evidence="4">
    <location>
        <begin position="1"/>
        <end position="14"/>
    </location>
</feature>
<evidence type="ECO:0000256" key="3">
    <source>
        <dbReference type="PROSITE-ProRule" id="PRU00335"/>
    </source>
</evidence>